<evidence type="ECO:0000259" key="18">
    <source>
        <dbReference type="Pfam" id="PF00662"/>
    </source>
</evidence>
<comment type="similarity">
    <text evidence="16">Belongs to the complex I subunit 5 family.</text>
</comment>
<protein>
    <recommendedName>
        <fullName evidence="3 16">NADH-ubiquinone oxidoreductase chain 5</fullName>
        <ecNumber evidence="2 16">7.1.1.2</ecNumber>
    </recommendedName>
</protein>
<feature type="transmembrane region" description="Helical" evidence="16">
    <location>
        <begin position="61"/>
        <end position="82"/>
    </location>
</feature>
<evidence type="ECO:0000256" key="5">
    <source>
        <dbReference type="ARBA" id="ARBA00022660"/>
    </source>
</evidence>
<evidence type="ECO:0000256" key="3">
    <source>
        <dbReference type="ARBA" id="ARBA00021096"/>
    </source>
</evidence>
<dbReference type="Pfam" id="PF00361">
    <property type="entry name" value="Proton_antipo_M"/>
    <property type="match status" value="1"/>
</dbReference>
<dbReference type="GO" id="GO:0008137">
    <property type="term" value="F:NADH dehydrogenase (ubiquinone) activity"/>
    <property type="evidence" value="ECO:0007669"/>
    <property type="project" value="UniProtKB-EC"/>
</dbReference>
<dbReference type="InterPro" id="IPR001750">
    <property type="entry name" value="ND/Mrp_TM"/>
</dbReference>
<evidence type="ECO:0000256" key="8">
    <source>
        <dbReference type="ARBA" id="ARBA00022967"/>
    </source>
</evidence>
<feature type="transmembrane region" description="Helical" evidence="16">
    <location>
        <begin position="94"/>
        <end position="111"/>
    </location>
</feature>
<gene>
    <name evidence="20" type="primary">nad5</name>
</gene>
<feature type="transmembrane region" description="Helical" evidence="16">
    <location>
        <begin position="461"/>
        <end position="481"/>
    </location>
</feature>
<evidence type="ECO:0000256" key="7">
    <source>
        <dbReference type="ARBA" id="ARBA00022792"/>
    </source>
</evidence>
<dbReference type="GO" id="GO:0015990">
    <property type="term" value="P:electron transport coupled proton transport"/>
    <property type="evidence" value="ECO:0007669"/>
    <property type="project" value="TreeGrafter"/>
</dbReference>
<dbReference type="Pfam" id="PF00662">
    <property type="entry name" value="Proton_antipo_N"/>
    <property type="match status" value="1"/>
</dbReference>
<dbReference type="GO" id="GO:0042773">
    <property type="term" value="P:ATP synthesis coupled electron transport"/>
    <property type="evidence" value="ECO:0007669"/>
    <property type="project" value="InterPro"/>
</dbReference>
<accession>A0A0U2U6P3</accession>
<feature type="transmembrane region" description="Helical" evidence="16">
    <location>
        <begin position="216"/>
        <end position="234"/>
    </location>
</feature>
<evidence type="ECO:0000256" key="2">
    <source>
        <dbReference type="ARBA" id="ARBA00012944"/>
    </source>
</evidence>
<keyword evidence="14 16" id="KW-0472">Membrane</keyword>
<evidence type="ECO:0000256" key="4">
    <source>
        <dbReference type="ARBA" id="ARBA00022448"/>
    </source>
</evidence>
<feature type="transmembrane region" description="Helical" evidence="16">
    <location>
        <begin position="338"/>
        <end position="359"/>
    </location>
</feature>
<keyword evidence="12 16" id="KW-0830">Ubiquinone</keyword>
<feature type="transmembrane region" description="Helical" evidence="16">
    <location>
        <begin position="274"/>
        <end position="300"/>
    </location>
</feature>
<feature type="transmembrane region" description="Helical" evidence="16">
    <location>
        <begin position="422"/>
        <end position="441"/>
    </location>
</feature>
<keyword evidence="9" id="KW-0249">Electron transport</keyword>
<feature type="domain" description="NADH dehydrogenase subunit 5 C-terminal" evidence="19">
    <location>
        <begin position="395"/>
        <end position="571"/>
    </location>
</feature>
<evidence type="ECO:0000313" key="20">
    <source>
        <dbReference type="EMBL" id="ALQ78683.1"/>
    </source>
</evidence>
<evidence type="ECO:0000256" key="6">
    <source>
        <dbReference type="ARBA" id="ARBA00022692"/>
    </source>
</evidence>
<feature type="transmembrane region" description="Helical" evidence="16">
    <location>
        <begin position="379"/>
        <end position="401"/>
    </location>
</feature>
<evidence type="ECO:0000256" key="1">
    <source>
        <dbReference type="ARBA" id="ARBA00004448"/>
    </source>
</evidence>
<dbReference type="InterPro" id="IPR010934">
    <property type="entry name" value="NADH_DH_su5_C"/>
</dbReference>
<keyword evidence="11 16" id="KW-0520">NAD</keyword>
<evidence type="ECO:0000259" key="17">
    <source>
        <dbReference type="Pfam" id="PF00361"/>
    </source>
</evidence>
<geneLocation type="mitochondrion" evidence="20"/>
<keyword evidence="7" id="KW-0999">Mitochondrion inner membrane</keyword>
<evidence type="ECO:0000256" key="16">
    <source>
        <dbReference type="RuleBase" id="RU003404"/>
    </source>
</evidence>
<dbReference type="EMBL" id="KT247374">
    <property type="protein sequence ID" value="ALQ78683.1"/>
    <property type="molecule type" value="Genomic_DNA"/>
</dbReference>
<evidence type="ECO:0000256" key="9">
    <source>
        <dbReference type="ARBA" id="ARBA00022982"/>
    </source>
</evidence>
<feature type="transmembrane region" description="Helical" evidence="16">
    <location>
        <begin position="142"/>
        <end position="167"/>
    </location>
</feature>
<feature type="transmembrane region" description="Helical" evidence="16">
    <location>
        <begin position="532"/>
        <end position="550"/>
    </location>
</feature>
<evidence type="ECO:0000256" key="11">
    <source>
        <dbReference type="ARBA" id="ARBA00023027"/>
    </source>
</evidence>
<comment type="subcellular location">
    <subcellularLocation>
        <location evidence="1">Mitochondrion inner membrane</location>
        <topology evidence="1">Multi-pass membrane protein</topology>
    </subcellularLocation>
</comment>
<keyword evidence="5" id="KW-0679">Respiratory chain</keyword>
<feature type="transmembrane region" description="Helical" evidence="16">
    <location>
        <begin position="246"/>
        <end position="267"/>
    </location>
</feature>
<dbReference type="EC" id="7.1.1.2" evidence="2 16"/>
<evidence type="ECO:0000259" key="19">
    <source>
        <dbReference type="Pfam" id="PF06455"/>
    </source>
</evidence>
<dbReference type="PANTHER" id="PTHR42829">
    <property type="entry name" value="NADH-UBIQUINONE OXIDOREDUCTASE CHAIN 5"/>
    <property type="match status" value="1"/>
</dbReference>
<evidence type="ECO:0000256" key="13">
    <source>
        <dbReference type="ARBA" id="ARBA00023128"/>
    </source>
</evidence>
<dbReference type="InterPro" id="IPR001516">
    <property type="entry name" value="Proton_antipo_N"/>
</dbReference>
<comment type="function">
    <text evidence="16">Core subunit of the mitochondrial membrane respiratory chain NADH dehydrogenase (Complex I) which catalyzes electron transfer from NADH through the respiratory chain, using ubiquinone as an electron acceptor. Essential for the catalytic activity and assembly of complex I.</text>
</comment>
<name>A0A0U2U6P3_9BIVA</name>
<proteinExistence type="inferred from homology"/>
<keyword evidence="13 16" id="KW-0496">Mitochondrion</keyword>
<dbReference type="GO" id="GO:0005743">
    <property type="term" value="C:mitochondrial inner membrane"/>
    <property type="evidence" value="ECO:0007669"/>
    <property type="project" value="UniProtKB-SubCell"/>
</dbReference>
<dbReference type="Pfam" id="PF06455">
    <property type="entry name" value="NADH5_C"/>
    <property type="match status" value="1"/>
</dbReference>
<keyword evidence="6 16" id="KW-0812">Transmembrane</keyword>
<evidence type="ECO:0000256" key="12">
    <source>
        <dbReference type="ARBA" id="ARBA00023075"/>
    </source>
</evidence>
<feature type="domain" description="NADH:quinone oxidoreductase/Mrp antiporter transmembrane" evidence="17">
    <location>
        <begin position="113"/>
        <end position="375"/>
    </location>
</feature>
<dbReference type="InterPro" id="IPR003945">
    <property type="entry name" value="NU5C-like"/>
</dbReference>
<evidence type="ECO:0000256" key="10">
    <source>
        <dbReference type="ARBA" id="ARBA00022989"/>
    </source>
</evidence>
<comment type="catalytic activity">
    <reaction evidence="15 16">
        <text>a ubiquinone + NADH + 5 H(+)(in) = a ubiquinol + NAD(+) + 4 H(+)(out)</text>
        <dbReference type="Rhea" id="RHEA:29091"/>
        <dbReference type="Rhea" id="RHEA-COMP:9565"/>
        <dbReference type="Rhea" id="RHEA-COMP:9566"/>
        <dbReference type="ChEBI" id="CHEBI:15378"/>
        <dbReference type="ChEBI" id="CHEBI:16389"/>
        <dbReference type="ChEBI" id="CHEBI:17976"/>
        <dbReference type="ChEBI" id="CHEBI:57540"/>
        <dbReference type="ChEBI" id="CHEBI:57945"/>
        <dbReference type="EC" id="7.1.1.2"/>
    </reaction>
</comment>
<feature type="transmembrane region" description="Helical" evidence="16">
    <location>
        <begin position="562"/>
        <end position="582"/>
    </location>
</feature>
<evidence type="ECO:0000256" key="15">
    <source>
        <dbReference type="ARBA" id="ARBA00049551"/>
    </source>
</evidence>
<feature type="transmembrane region" description="Helical" evidence="16">
    <location>
        <begin position="306"/>
        <end position="326"/>
    </location>
</feature>
<dbReference type="GO" id="GO:0003954">
    <property type="term" value="F:NADH dehydrogenase activity"/>
    <property type="evidence" value="ECO:0007669"/>
    <property type="project" value="TreeGrafter"/>
</dbReference>
<dbReference type="AlphaFoldDB" id="A0A0U2U6P3"/>
<reference evidence="20" key="1">
    <citation type="journal article" date="2016" name="Mitochondrial DNA A DNA Mapp Seq Anal">
        <title>The male and female complete mitochondrial genome sequences of the Endangered freshwater mussel Potomida littoralis (Cuvier, 1798) (Bivalvia: Unionidae).</title>
        <authorList>
            <person name="Froufe E."/>
            <person name="Gan H.M."/>
            <person name="Lee Y.P."/>
            <person name="Carneiro J."/>
            <person name="Varandas S."/>
            <person name="Teixeira A."/>
            <person name="Zieritz A."/>
            <person name="Sousa R."/>
            <person name="Lopes-Lima M."/>
        </authorList>
    </citation>
    <scope>NUCLEOTIDE SEQUENCE</scope>
    <source>
        <strain evidence="20">PL702F</strain>
        <tissue evidence="20">Foot tissue</tissue>
    </source>
</reference>
<keyword evidence="10 16" id="KW-1133">Transmembrane helix</keyword>
<dbReference type="PRINTS" id="PR01434">
    <property type="entry name" value="NADHDHGNASE5"/>
</dbReference>
<keyword evidence="4 16" id="KW-0813">Transport</keyword>
<feature type="transmembrane region" description="Helical" evidence="16">
    <location>
        <begin position="12"/>
        <end position="41"/>
    </location>
</feature>
<feature type="transmembrane region" description="Helical" evidence="16">
    <location>
        <begin position="173"/>
        <end position="195"/>
    </location>
</feature>
<feature type="transmembrane region" description="Helical" evidence="16">
    <location>
        <begin position="493"/>
        <end position="512"/>
    </location>
</feature>
<organism evidence="20">
    <name type="scientific">Potomida littoralis</name>
    <dbReference type="NCBI Taxonomy" id="165005"/>
    <lineage>
        <taxon>Eukaryota</taxon>
        <taxon>Metazoa</taxon>
        <taxon>Spiralia</taxon>
        <taxon>Lophotrochozoa</taxon>
        <taxon>Mollusca</taxon>
        <taxon>Bivalvia</taxon>
        <taxon>Autobranchia</taxon>
        <taxon>Heteroconchia</taxon>
        <taxon>Palaeoheterodonta</taxon>
        <taxon>Unionida</taxon>
        <taxon>Unionoidea</taxon>
        <taxon>Unionidae</taxon>
        <taxon>Gonideinae</taxon>
        <taxon>Potomida</taxon>
    </lineage>
</organism>
<evidence type="ECO:0000256" key="14">
    <source>
        <dbReference type="ARBA" id="ARBA00023136"/>
    </source>
</evidence>
<keyword evidence="8" id="KW-1278">Translocase</keyword>
<feature type="domain" description="NADH-Ubiquinone oxidoreductase (complex I) chain 5 N-terminal" evidence="18">
    <location>
        <begin position="54"/>
        <end position="95"/>
    </location>
</feature>
<sequence length="602" mass="64154">MKVLGRLGAPLLSSIFLFCVCVGMWVFGVYGVVCLGESYLIEWQFFFLCGVDWTLPVIVDYVSVIFSCFVCLISGSVCLFSVSYMDSEVFIRRFMLLIMGFVGSMNLLIFVPSLVTILLGWDGLGIVSFALVIYYQNKKSLAAGMLTVLANRIGDALLILAICFLVNWGEWRFGFSVLGNFSMLICLLVVVGAMTKSAQIPFSAWLPAAMAAPTPVSALVHSSTLVTAGVYLVIRFYGSLLGSPEVLGVLSKVGALTLVMAGLSACCEVDLKKIIALSTLSQLGLMMFTVGVGYPVIAVFHLFTHALFKALLFLCAGSIIHFTGDVQDGRILGGIGRLLPFSGGCLVLSSATLCGMPFLSGFYSKDLILEGAFSGLNGGLEVVIVLVGAGLSLVYSLRILLMGVFGQSFGGCLLMFGVESGYMMVSILILSIGAILGGYLLQGVWVSVSGFDVVGTFGKAVIVAITFMGLLYGVISNLGVWKFSQVLIGGLGRFLSSMWFMGMISGSLVAGVGLKGGVLAHLQLDQGWMEVFGGQGVFSVLGGGISGSYLAQSGGLLVFTRIFLVTVVLVLSCFFILSYLRWSFLGDDCKSLRLRGESRMPC</sequence>
<dbReference type="PANTHER" id="PTHR42829:SF2">
    <property type="entry name" value="NADH-UBIQUINONE OXIDOREDUCTASE CHAIN 5"/>
    <property type="match status" value="1"/>
</dbReference>